<reference evidence="2" key="2">
    <citation type="submission" date="2023-06" db="EMBL/GenBank/DDBJ databases">
        <authorList>
            <consortium name="Lawrence Berkeley National Laboratory"/>
            <person name="Haridas S."/>
            <person name="Hensen N."/>
            <person name="Bonometti L."/>
            <person name="Westerberg I."/>
            <person name="Brannstrom I.O."/>
            <person name="Guillou S."/>
            <person name="Cros-Aarteil S."/>
            <person name="Calhoun S."/>
            <person name="Kuo A."/>
            <person name="Mondo S."/>
            <person name="Pangilinan J."/>
            <person name="Riley R."/>
            <person name="LaButti K."/>
            <person name="Andreopoulos B."/>
            <person name="Lipzen A."/>
            <person name="Chen C."/>
            <person name="Yanf M."/>
            <person name="Daum C."/>
            <person name="Ng V."/>
            <person name="Clum A."/>
            <person name="Steindorff A."/>
            <person name="Ohm R."/>
            <person name="Martin F."/>
            <person name="Silar P."/>
            <person name="Natvig D."/>
            <person name="Lalanne C."/>
            <person name="Gautier V."/>
            <person name="Ament-velasquez S.L."/>
            <person name="Kruys A."/>
            <person name="Hutchinson M.I."/>
            <person name="Powell A.J."/>
            <person name="Barry K."/>
            <person name="Miller A.N."/>
            <person name="Grigoriev I.V."/>
            <person name="Debuchy R."/>
            <person name="Gladieux P."/>
            <person name="Thoren M.H."/>
            <person name="Johannesson H."/>
        </authorList>
    </citation>
    <scope>NUCLEOTIDE SEQUENCE</scope>
    <source>
        <strain evidence="2">CBS 232.78</strain>
    </source>
</reference>
<proteinExistence type="predicted"/>
<feature type="compositionally biased region" description="Pro residues" evidence="1">
    <location>
        <begin position="52"/>
        <end position="66"/>
    </location>
</feature>
<organism evidence="2 3">
    <name type="scientific">Podospora didyma</name>
    <dbReference type="NCBI Taxonomy" id="330526"/>
    <lineage>
        <taxon>Eukaryota</taxon>
        <taxon>Fungi</taxon>
        <taxon>Dikarya</taxon>
        <taxon>Ascomycota</taxon>
        <taxon>Pezizomycotina</taxon>
        <taxon>Sordariomycetes</taxon>
        <taxon>Sordariomycetidae</taxon>
        <taxon>Sordariales</taxon>
        <taxon>Podosporaceae</taxon>
        <taxon>Podospora</taxon>
    </lineage>
</organism>
<dbReference type="AlphaFoldDB" id="A0AAE0U7X2"/>
<evidence type="ECO:0000256" key="1">
    <source>
        <dbReference type="SAM" id="MobiDB-lite"/>
    </source>
</evidence>
<dbReference type="Proteomes" id="UP001285441">
    <property type="component" value="Unassembled WGS sequence"/>
</dbReference>
<feature type="region of interest" description="Disordered" evidence="1">
    <location>
        <begin position="1"/>
        <end position="28"/>
    </location>
</feature>
<protein>
    <submittedName>
        <fullName evidence="2">Uncharacterized protein</fullName>
    </submittedName>
</protein>
<feature type="region of interest" description="Disordered" evidence="1">
    <location>
        <begin position="44"/>
        <end position="97"/>
    </location>
</feature>
<dbReference type="PANTHER" id="PTHR38846:SF1">
    <property type="entry name" value="C3H1-TYPE DOMAIN-CONTAINING PROTEIN"/>
    <property type="match status" value="1"/>
</dbReference>
<comment type="caution">
    <text evidence="2">The sequence shown here is derived from an EMBL/GenBank/DDBJ whole genome shotgun (WGS) entry which is preliminary data.</text>
</comment>
<dbReference type="PANTHER" id="PTHR38846">
    <property type="entry name" value="C3H1-TYPE DOMAIN-CONTAINING PROTEIN"/>
    <property type="match status" value="1"/>
</dbReference>
<reference evidence="2" key="1">
    <citation type="journal article" date="2023" name="Mol. Phylogenet. Evol.">
        <title>Genome-scale phylogeny and comparative genomics of the fungal order Sordariales.</title>
        <authorList>
            <person name="Hensen N."/>
            <person name="Bonometti L."/>
            <person name="Westerberg I."/>
            <person name="Brannstrom I.O."/>
            <person name="Guillou S."/>
            <person name="Cros-Aarteil S."/>
            <person name="Calhoun S."/>
            <person name="Haridas S."/>
            <person name="Kuo A."/>
            <person name="Mondo S."/>
            <person name="Pangilinan J."/>
            <person name="Riley R."/>
            <person name="LaButti K."/>
            <person name="Andreopoulos B."/>
            <person name="Lipzen A."/>
            <person name="Chen C."/>
            <person name="Yan M."/>
            <person name="Daum C."/>
            <person name="Ng V."/>
            <person name="Clum A."/>
            <person name="Steindorff A."/>
            <person name="Ohm R.A."/>
            <person name="Martin F."/>
            <person name="Silar P."/>
            <person name="Natvig D.O."/>
            <person name="Lalanne C."/>
            <person name="Gautier V."/>
            <person name="Ament-Velasquez S.L."/>
            <person name="Kruys A."/>
            <person name="Hutchinson M.I."/>
            <person name="Powell A.J."/>
            <person name="Barry K."/>
            <person name="Miller A.N."/>
            <person name="Grigoriev I.V."/>
            <person name="Debuchy R."/>
            <person name="Gladieux P."/>
            <person name="Hiltunen Thoren M."/>
            <person name="Johannesson H."/>
        </authorList>
    </citation>
    <scope>NUCLEOTIDE SEQUENCE</scope>
    <source>
        <strain evidence="2">CBS 232.78</strain>
    </source>
</reference>
<evidence type="ECO:0000313" key="2">
    <source>
        <dbReference type="EMBL" id="KAK3394296.1"/>
    </source>
</evidence>
<sequence length="209" mass="22872">MSNSNSNSSCTSSPPLPPPPTLQDAAQTGASSIIYLDLAIRTAGGIGASNPSPRPSDSLPPPPPPTTSSSSNMAPRRSNNKNNNDNNFVPEAVVGANSPQKPRLPKIVVRFDAYFGQGELADWQRLCHDLGIGGNLSSKTKCCKALEKVMVNIHDLLDAVEAEEQTLVRRFSNRHDLIEYTRRHHKFYPLKHAKEMGPVRALLRHLSHH</sequence>
<accession>A0AAE0U7X2</accession>
<keyword evidence="3" id="KW-1185">Reference proteome</keyword>
<feature type="compositionally biased region" description="Low complexity" evidence="1">
    <location>
        <begin position="1"/>
        <end position="13"/>
    </location>
</feature>
<evidence type="ECO:0000313" key="3">
    <source>
        <dbReference type="Proteomes" id="UP001285441"/>
    </source>
</evidence>
<dbReference type="EMBL" id="JAULSW010000001">
    <property type="protein sequence ID" value="KAK3394296.1"/>
    <property type="molecule type" value="Genomic_DNA"/>
</dbReference>
<name>A0AAE0U7X2_9PEZI</name>
<gene>
    <name evidence="2" type="ORF">B0H63DRAFT_517430</name>
</gene>